<feature type="compositionally biased region" description="Basic and acidic residues" evidence="1">
    <location>
        <begin position="116"/>
        <end position="126"/>
    </location>
</feature>
<accession>A0A4Q4THC0</accession>
<name>A0A4Q4THC0_9PEZI</name>
<evidence type="ECO:0000313" key="2">
    <source>
        <dbReference type="EMBL" id="RYP06018.1"/>
    </source>
</evidence>
<feature type="region of interest" description="Disordered" evidence="1">
    <location>
        <begin position="116"/>
        <end position="166"/>
    </location>
</feature>
<keyword evidence="3" id="KW-1185">Reference proteome</keyword>
<feature type="compositionally biased region" description="Basic and acidic residues" evidence="1">
    <location>
        <begin position="140"/>
        <end position="149"/>
    </location>
</feature>
<reference evidence="2 3" key="1">
    <citation type="submission" date="2018-06" db="EMBL/GenBank/DDBJ databases">
        <title>Complete Genomes of Monosporascus.</title>
        <authorList>
            <person name="Robinson A.J."/>
            <person name="Natvig D.O."/>
        </authorList>
    </citation>
    <scope>NUCLEOTIDE SEQUENCE [LARGE SCALE GENOMIC DNA]</scope>
    <source>
        <strain evidence="2 3">CBS 110550</strain>
    </source>
</reference>
<protein>
    <submittedName>
        <fullName evidence="2">Uncharacterized protein</fullName>
    </submittedName>
</protein>
<sequence>MASLMLLRGLRISLAPRPALLLATRANNTAVMFHTATPPMRPGDYNKIRAKLLKKRSPAREAKLRERERENFLKDWKVPGVSPNSPEGQAMTKTHLEKWAEKREKDFYRRAEQKALRQAEEKLEREKRKKNKKGPTQDDLLVKEAREEALQGGWEAMEEAMHQPER</sequence>
<dbReference type="AlphaFoldDB" id="A0A4Q4THC0"/>
<evidence type="ECO:0000313" key="3">
    <source>
        <dbReference type="Proteomes" id="UP000293360"/>
    </source>
</evidence>
<evidence type="ECO:0000256" key="1">
    <source>
        <dbReference type="SAM" id="MobiDB-lite"/>
    </source>
</evidence>
<dbReference type="Proteomes" id="UP000293360">
    <property type="component" value="Unassembled WGS sequence"/>
</dbReference>
<comment type="caution">
    <text evidence="2">The sequence shown here is derived from an EMBL/GenBank/DDBJ whole genome shotgun (WGS) entry which is preliminary data.</text>
</comment>
<proteinExistence type="predicted"/>
<gene>
    <name evidence="2" type="ORF">DL764_003435</name>
</gene>
<dbReference type="OrthoDB" id="4766506at2759"/>
<organism evidence="2 3">
    <name type="scientific">Monosporascus ibericus</name>
    <dbReference type="NCBI Taxonomy" id="155417"/>
    <lineage>
        <taxon>Eukaryota</taxon>
        <taxon>Fungi</taxon>
        <taxon>Dikarya</taxon>
        <taxon>Ascomycota</taxon>
        <taxon>Pezizomycotina</taxon>
        <taxon>Sordariomycetes</taxon>
        <taxon>Xylariomycetidae</taxon>
        <taxon>Xylariales</taxon>
        <taxon>Xylariales incertae sedis</taxon>
        <taxon>Monosporascus</taxon>
    </lineage>
</organism>
<dbReference type="EMBL" id="QJNU01000145">
    <property type="protein sequence ID" value="RYP06018.1"/>
    <property type="molecule type" value="Genomic_DNA"/>
</dbReference>